<feature type="compositionally biased region" description="Polar residues" evidence="1">
    <location>
        <begin position="252"/>
        <end position="262"/>
    </location>
</feature>
<protein>
    <submittedName>
        <fullName evidence="4">Uncharacterized protein</fullName>
    </submittedName>
</protein>
<feature type="domain" description="Cwf19-like C-terminal" evidence="3">
    <location>
        <begin position="304"/>
        <end position="431"/>
    </location>
</feature>
<gene>
    <name evidence="4" type="ORF">VTK73DRAFT_1644</name>
</gene>
<evidence type="ECO:0000313" key="5">
    <source>
        <dbReference type="Proteomes" id="UP001586593"/>
    </source>
</evidence>
<evidence type="ECO:0000256" key="1">
    <source>
        <dbReference type="SAM" id="MobiDB-lite"/>
    </source>
</evidence>
<feature type="region of interest" description="Disordered" evidence="1">
    <location>
        <begin position="252"/>
        <end position="308"/>
    </location>
</feature>
<accession>A0ABR3X9F8</accession>
<sequence>MATKIFVFGSIHGQLEAAFVKLAALHAKNNFSFAIVTGNLFAEGEDDSSEQTVTALLEGRIAIPCPTYFTVGTCALPKPVVQKIENDEEIAPNLHYLGKRSVTKTSDGVRIVVLGGILDTTIVGGQSKEQHLPFHSLDDAKALRGANSTDILLTALWPVGVWKGSSIKPPTEHARIPATEAIADLCAALRPRYHFCMSPDDFFYEREPFFHPRGDDSGQPSTEVTRFISLAPFGNAAKAKAMYAFTLQQQTPASLPPGSTLSPFARAKKRPADEAGTYSRFSNGNTNERDHRRKRKRERSPPPGPDRCFFCLSNPNLSTHMVCSIGDDCYVATAKGPLPSNTTYKNEGLHFPGHMVIVPLTHAPTVTIAAMGETDAKKTFKEMSRYREALQAMVSSQTKRKVGAVTFEINRARGIHAHWQFIPVPALLVRKGLVEAAFKVEAENLKLPKFEEKDFGIGDELEGDFFRVWIWAEQDDNDGGADGGKIINKSLVLRFDEGVRFDLQFGRRVLAKLLGLDKRLVWQDVAQTEEEETADARAFQKAFKPWDFTLEEAS</sequence>
<keyword evidence="5" id="KW-1185">Reference proteome</keyword>
<feature type="domain" description="Cwf19-like protein C-terminal" evidence="2">
    <location>
        <begin position="490"/>
        <end position="549"/>
    </location>
</feature>
<dbReference type="InterPro" id="IPR006768">
    <property type="entry name" value="Cwf19-like_C_dom-1"/>
</dbReference>
<dbReference type="PANTHER" id="PTHR12072:SF4">
    <property type="entry name" value="CWF19-LIKE PROTEIN 1"/>
    <property type="match status" value="1"/>
</dbReference>
<dbReference type="InterPro" id="IPR029052">
    <property type="entry name" value="Metallo-depent_PP-like"/>
</dbReference>
<evidence type="ECO:0000259" key="2">
    <source>
        <dbReference type="Pfam" id="PF04676"/>
    </source>
</evidence>
<evidence type="ECO:0000259" key="3">
    <source>
        <dbReference type="Pfam" id="PF04677"/>
    </source>
</evidence>
<dbReference type="PANTHER" id="PTHR12072">
    <property type="entry name" value="CWF19, CELL CYCLE CONTROL PROTEIN"/>
    <property type="match status" value="1"/>
</dbReference>
<dbReference type="InterPro" id="IPR040194">
    <property type="entry name" value="Cwf19-like"/>
</dbReference>
<dbReference type="Pfam" id="PF04676">
    <property type="entry name" value="CwfJ_C_2"/>
    <property type="match status" value="1"/>
</dbReference>
<dbReference type="EMBL" id="JAZHXJ010000141">
    <property type="protein sequence ID" value="KAL1872295.1"/>
    <property type="molecule type" value="Genomic_DNA"/>
</dbReference>
<name>A0ABR3X9F8_9PEZI</name>
<reference evidence="4 5" key="1">
    <citation type="journal article" date="2024" name="Commun. Biol.">
        <title>Comparative genomic analysis of thermophilic fungi reveals convergent evolutionary adaptations and gene losses.</title>
        <authorList>
            <person name="Steindorff A.S."/>
            <person name="Aguilar-Pontes M.V."/>
            <person name="Robinson A.J."/>
            <person name="Andreopoulos B."/>
            <person name="LaButti K."/>
            <person name="Kuo A."/>
            <person name="Mondo S."/>
            <person name="Riley R."/>
            <person name="Otillar R."/>
            <person name="Haridas S."/>
            <person name="Lipzen A."/>
            <person name="Grimwood J."/>
            <person name="Schmutz J."/>
            <person name="Clum A."/>
            <person name="Reid I.D."/>
            <person name="Moisan M.C."/>
            <person name="Butler G."/>
            <person name="Nguyen T.T.M."/>
            <person name="Dewar K."/>
            <person name="Conant G."/>
            <person name="Drula E."/>
            <person name="Henrissat B."/>
            <person name="Hansel C."/>
            <person name="Singer S."/>
            <person name="Hutchinson M.I."/>
            <person name="de Vries R.P."/>
            <person name="Natvig D.O."/>
            <person name="Powell A.J."/>
            <person name="Tsang A."/>
            <person name="Grigoriev I.V."/>
        </authorList>
    </citation>
    <scope>NUCLEOTIDE SEQUENCE [LARGE SCALE GENOMIC DNA]</scope>
    <source>
        <strain evidence="4 5">ATCC 24622</strain>
    </source>
</reference>
<comment type="caution">
    <text evidence="4">The sequence shown here is derived from an EMBL/GenBank/DDBJ whole genome shotgun (WGS) entry which is preliminary data.</text>
</comment>
<organism evidence="4 5">
    <name type="scientific">Phialemonium thermophilum</name>
    <dbReference type="NCBI Taxonomy" id="223376"/>
    <lineage>
        <taxon>Eukaryota</taxon>
        <taxon>Fungi</taxon>
        <taxon>Dikarya</taxon>
        <taxon>Ascomycota</taxon>
        <taxon>Pezizomycotina</taxon>
        <taxon>Sordariomycetes</taxon>
        <taxon>Sordariomycetidae</taxon>
        <taxon>Cephalothecales</taxon>
        <taxon>Cephalothecaceae</taxon>
        <taxon>Phialemonium</taxon>
    </lineage>
</organism>
<dbReference type="Proteomes" id="UP001586593">
    <property type="component" value="Unassembled WGS sequence"/>
</dbReference>
<dbReference type="SUPFAM" id="SSF56300">
    <property type="entry name" value="Metallo-dependent phosphatases"/>
    <property type="match status" value="1"/>
</dbReference>
<dbReference type="InterPro" id="IPR006767">
    <property type="entry name" value="Cwf19-like_C_dom-2"/>
</dbReference>
<evidence type="ECO:0000313" key="4">
    <source>
        <dbReference type="EMBL" id="KAL1872295.1"/>
    </source>
</evidence>
<proteinExistence type="predicted"/>
<dbReference type="CDD" id="cd07380">
    <property type="entry name" value="MPP_CWF19_N"/>
    <property type="match status" value="1"/>
</dbReference>
<dbReference type="Pfam" id="PF04677">
    <property type="entry name" value="CwfJ_C_1"/>
    <property type="match status" value="1"/>
</dbReference>